<keyword evidence="2" id="KW-0808">Transferase</keyword>
<evidence type="ECO:0000313" key="4">
    <source>
        <dbReference type="EMBL" id="MCS0590347.1"/>
    </source>
</evidence>
<dbReference type="EMBL" id="JANUGX010000016">
    <property type="protein sequence ID" value="MCS0590347.1"/>
    <property type="molecule type" value="Genomic_DNA"/>
</dbReference>
<dbReference type="Proteomes" id="UP001205560">
    <property type="component" value="Unassembled WGS sequence"/>
</dbReference>
<dbReference type="PANTHER" id="PTHR43285">
    <property type="entry name" value="ANTHRANILATE PHOSPHORIBOSYLTRANSFERASE"/>
    <property type="match status" value="1"/>
</dbReference>
<evidence type="ECO:0000259" key="3">
    <source>
        <dbReference type="Pfam" id="PF02885"/>
    </source>
</evidence>
<protein>
    <submittedName>
        <fullName evidence="4">DNA-binding protein YbiB</fullName>
    </submittedName>
</protein>
<dbReference type="InterPro" id="IPR036320">
    <property type="entry name" value="Glycosyl_Trfase_fam3_N_dom_sf"/>
</dbReference>
<evidence type="ECO:0000256" key="2">
    <source>
        <dbReference type="ARBA" id="ARBA00022679"/>
    </source>
</evidence>
<dbReference type="InterPro" id="IPR035902">
    <property type="entry name" value="Nuc_phospho_transferase"/>
</dbReference>
<reference evidence="4 5" key="1">
    <citation type="submission" date="2022-08" db="EMBL/GenBank/DDBJ databases">
        <title>Reclassification of Massilia species as members of the genera Telluria, Duganella, Pseudoduganella, Mokoshia gen. nov. and Zemynaea gen. nov. using orthogonal and non-orthogonal genome-based approaches.</title>
        <authorList>
            <person name="Bowman J.P."/>
        </authorList>
    </citation>
    <scope>NUCLEOTIDE SEQUENCE [LARGE SCALE GENOMIC DNA]</scope>
    <source>
        <strain evidence="4 5">LMG 28164</strain>
    </source>
</reference>
<dbReference type="Gene3D" id="3.40.1030.10">
    <property type="entry name" value="Nucleoside phosphorylase/phosphoribosyltransferase catalytic domain"/>
    <property type="match status" value="1"/>
</dbReference>
<dbReference type="SUPFAM" id="SSF52418">
    <property type="entry name" value="Nucleoside phosphorylase/phosphoribosyltransferase catalytic domain"/>
    <property type="match status" value="1"/>
</dbReference>
<dbReference type="RefSeq" id="WP_258846128.1">
    <property type="nucleotide sequence ID" value="NZ_JANUGX010000016.1"/>
</dbReference>
<dbReference type="SUPFAM" id="SSF47648">
    <property type="entry name" value="Nucleoside phosphorylase/phosphoribosyltransferase N-terminal domain"/>
    <property type="match status" value="1"/>
</dbReference>
<evidence type="ECO:0000313" key="5">
    <source>
        <dbReference type="Proteomes" id="UP001205560"/>
    </source>
</evidence>
<name>A0ABT2A853_9BURK</name>
<comment type="caution">
    <text evidence="4">The sequence shown here is derived from an EMBL/GenBank/DDBJ whole genome shotgun (WGS) entry which is preliminary data.</text>
</comment>
<dbReference type="PANTHER" id="PTHR43285:SF4">
    <property type="entry name" value="TRANSFERASE"/>
    <property type="match status" value="1"/>
</dbReference>
<proteinExistence type="predicted"/>
<dbReference type="NCBIfam" id="NF006005">
    <property type="entry name" value="PRK08136.1"/>
    <property type="match status" value="1"/>
</dbReference>
<organism evidence="4 5">
    <name type="scientific">Massilia norwichensis</name>
    <dbReference type="NCBI Taxonomy" id="1442366"/>
    <lineage>
        <taxon>Bacteria</taxon>
        <taxon>Pseudomonadati</taxon>
        <taxon>Pseudomonadota</taxon>
        <taxon>Betaproteobacteria</taxon>
        <taxon>Burkholderiales</taxon>
        <taxon>Oxalobacteraceae</taxon>
        <taxon>Telluria group</taxon>
        <taxon>Massilia</taxon>
    </lineage>
</organism>
<gene>
    <name evidence="4" type="primary">ybiB</name>
    <name evidence="4" type="ORF">NX782_14215</name>
</gene>
<evidence type="ECO:0000256" key="1">
    <source>
        <dbReference type="ARBA" id="ARBA00022676"/>
    </source>
</evidence>
<dbReference type="InterPro" id="IPR005940">
    <property type="entry name" value="Anthranilate_Pribosyl_Tfrase"/>
</dbReference>
<dbReference type="InterPro" id="IPR017459">
    <property type="entry name" value="Glycosyl_Trfase_fam3_N_dom"/>
</dbReference>
<dbReference type="GO" id="GO:0003677">
    <property type="term" value="F:DNA binding"/>
    <property type="evidence" value="ECO:0007669"/>
    <property type="project" value="UniProtKB-KW"/>
</dbReference>
<keyword evidence="5" id="KW-1185">Reference proteome</keyword>
<accession>A0ABT2A853</accession>
<keyword evidence="4" id="KW-0238">DNA-binding</keyword>
<dbReference type="Gene3D" id="1.20.970.10">
    <property type="entry name" value="Transferase, Pyrimidine Nucleoside Phosphorylase, Chain C"/>
    <property type="match status" value="1"/>
</dbReference>
<keyword evidence="1" id="KW-0328">Glycosyltransferase</keyword>
<feature type="domain" description="Glycosyl transferase family 3 N-terminal" evidence="3">
    <location>
        <begin position="17"/>
        <end position="76"/>
    </location>
</feature>
<sequence>MQTTPAPNTEAFPAARFIKEIGRGVKGARSMSREDAGNLYGAMLDGRVSDLELGGILLAMRIKGESVDEIAGFMDAAEASFAPLPMPAGPYAPVLIPSYNGARKLANLTPLLALLLAREGVPVLIHGVQQDPGRVTTAEILAEMGIGPVASTADMLDAFADRKPCFMPIATLAPRLAHQLSLRRILGVRNSTHTLVKILQPFEGPALRLVSYTHPEYLTMLSDYFRTAAPPERGDAFLMRGTEGETVANANRAQQIDWFHAGEQSLLAERDAPTDALAPAPEGRDAPATADWILRALRGEQPVPPPIAAQVAHCLRVAAAMRSRA</sequence>
<dbReference type="Pfam" id="PF02885">
    <property type="entry name" value="Glycos_trans_3N"/>
    <property type="match status" value="1"/>
</dbReference>